<keyword evidence="4" id="KW-1185">Reference proteome</keyword>
<comment type="caution">
    <text evidence="3">The sequence shown here is derived from an EMBL/GenBank/DDBJ whole genome shotgun (WGS) entry which is preliminary data.</text>
</comment>
<evidence type="ECO:0000313" key="3">
    <source>
        <dbReference type="EMBL" id="KAF9610638.1"/>
    </source>
</evidence>
<dbReference type="PANTHER" id="PTHR31907">
    <property type="entry name" value="MLP-LIKE PROTEIN 423"/>
    <property type="match status" value="1"/>
</dbReference>
<comment type="similarity">
    <text evidence="1">Belongs to the BetVI family.</text>
</comment>
<dbReference type="FunFam" id="3.30.530.20:FF:000007">
    <property type="entry name" value="Major pollen allergen Bet v 1-A"/>
    <property type="match status" value="1"/>
</dbReference>
<evidence type="ECO:0000313" key="4">
    <source>
        <dbReference type="Proteomes" id="UP000631114"/>
    </source>
</evidence>
<organism evidence="3 4">
    <name type="scientific">Coptis chinensis</name>
    <dbReference type="NCBI Taxonomy" id="261450"/>
    <lineage>
        <taxon>Eukaryota</taxon>
        <taxon>Viridiplantae</taxon>
        <taxon>Streptophyta</taxon>
        <taxon>Embryophyta</taxon>
        <taxon>Tracheophyta</taxon>
        <taxon>Spermatophyta</taxon>
        <taxon>Magnoliopsida</taxon>
        <taxon>Ranunculales</taxon>
        <taxon>Ranunculaceae</taxon>
        <taxon>Coptidoideae</taxon>
        <taxon>Coptis</taxon>
    </lineage>
</organism>
<gene>
    <name evidence="3" type="ORF">IFM89_023894</name>
</gene>
<dbReference type="Proteomes" id="UP000631114">
    <property type="component" value="Unassembled WGS sequence"/>
</dbReference>
<sequence length="149" mass="16546">MVRLAFDMEAQSSADKLWGGIKETTTLFPKIFPEQIKSIEVVEGDGFSVGTIRLLKYAEGTPMTTFVKEKIEFVDIPNKTIVCRLVDGEITSLYKNIKAKIQVVPKGSGSLVKWSAELEKLSNDVPDPIVIQDYAAKFIFGLDAYLLKA</sequence>
<dbReference type="InterPro" id="IPR023393">
    <property type="entry name" value="START-like_dom_sf"/>
</dbReference>
<dbReference type="InterPro" id="IPR051761">
    <property type="entry name" value="MLP-like_ligand-binding"/>
</dbReference>
<accession>A0A835I616</accession>
<dbReference type="EMBL" id="JADFTS010000004">
    <property type="protein sequence ID" value="KAF9610638.1"/>
    <property type="molecule type" value="Genomic_DNA"/>
</dbReference>
<evidence type="ECO:0000256" key="1">
    <source>
        <dbReference type="ARBA" id="ARBA00009744"/>
    </source>
</evidence>
<proteinExistence type="inferred from homology"/>
<dbReference type="InterPro" id="IPR000916">
    <property type="entry name" value="Bet_v_I/MLP"/>
</dbReference>
<dbReference type="CDD" id="cd07816">
    <property type="entry name" value="Bet_v1-like"/>
    <property type="match status" value="1"/>
</dbReference>
<protein>
    <recommendedName>
        <fullName evidence="2">Bet v I/Major latex protein domain-containing protein</fullName>
    </recommendedName>
</protein>
<name>A0A835I616_9MAGN</name>
<feature type="domain" description="Bet v I/Major latex protein" evidence="2">
    <location>
        <begin position="1"/>
        <end position="149"/>
    </location>
</feature>
<evidence type="ECO:0000259" key="2">
    <source>
        <dbReference type="SMART" id="SM01037"/>
    </source>
</evidence>
<dbReference type="Gene3D" id="3.30.530.20">
    <property type="match status" value="1"/>
</dbReference>
<dbReference type="OrthoDB" id="1858121at2759"/>
<dbReference type="Pfam" id="PF00407">
    <property type="entry name" value="Bet_v_1"/>
    <property type="match status" value="1"/>
</dbReference>
<dbReference type="SMART" id="SM01037">
    <property type="entry name" value="Bet_v_1"/>
    <property type="match status" value="1"/>
</dbReference>
<dbReference type="SUPFAM" id="SSF55961">
    <property type="entry name" value="Bet v1-like"/>
    <property type="match status" value="1"/>
</dbReference>
<reference evidence="3 4" key="1">
    <citation type="submission" date="2020-10" db="EMBL/GenBank/DDBJ databases">
        <title>The Coptis chinensis genome and diversification of protoberbering-type alkaloids.</title>
        <authorList>
            <person name="Wang B."/>
            <person name="Shu S."/>
            <person name="Song C."/>
            <person name="Liu Y."/>
        </authorList>
    </citation>
    <scope>NUCLEOTIDE SEQUENCE [LARGE SCALE GENOMIC DNA]</scope>
    <source>
        <strain evidence="3">HL-2020</strain>
        <tissue evidence="3">Leaf</tissue>
    </source>
</reference>
<dbReference type="AlphaFoldDB" id="A0A835I616"/>
<dbReference type="GO" id="GO:0006952">
    <property type="term" value="P:defense response"/>
    <property type="evidence" value="ECO:0007669"/>
    <property type="project" value="InterPro"/>
</dbReference>